<feature type="binding site" evidence="10">
    <location>
        <position position="56"/>
    </location>
    <ligand>
        <name>Mn(2+)</name>
        <dbReference type="ChEBI" id="CHEBI:29035"/>
        <label>1</label>
    </ligand>
</feature>
<dbReference type="GO" id="GO:0008758">
    <property type="term" value="F:UDP-2,3-diacylglucosamine hydrolase activity"/>
    <property type="evidence" value="ECO:0007669"/>
    <property type="project" value="UniProtKB-UniRule"/>
</dbReference>
<dbReference type="InterPro" id="IPR010138">
    <property type="entry name" value="UDP-diacylglucosamine_Hdrlase"/>
</dbReference>
<keyword evidence="2 10" id="KW-0444">Lipid biosynthesis</keyword>
<dbReference type="STRING" id="1798183.GA0061080_10048"/>
<dbReference type="GO" id="GO:0030145">
    <property type="term" value="F:manganese ion binding"/>
    <property type="evidence" value="ECO:0007669"/>
    <property type="project" value="UniProtKB-UniRule"/>
</dbReference>
<evidence type="ECO:0000256" key="4">
    <source>
        <dbReference type="ARBA" id="ARBA00022556"/>
    </source>
</evidence>
<keyword evidence="8 10" id="KW-0472">Membrane</keyword>
<evidence type="ECO:0000313" key="13">
    <source>
        <dbReference type="Proteomes" id="UP000199698"/>
    </source>
</evidence>
<dbReference type="GO" id="GO:0009245">
    <property type="term" value="P:lipid A biosynthetic process"/>
    <property type="evidence" value="ECO:0007669"/>
    <property type="project" value="UniProtKB-UniRule"/>
</dbReference>
<protein>
    <recommendedName>
        <fullName evidence="10">UDP-2,3-diacylglucosamine hydrolase</fullName>
        <ecNumber evidence="10">3.6.1.54</ecNumber>
    </recommendedName>
    <alternativeName>
        <fullName evidence="10">UDP-2,3-diacylglucosamine diphosphatase</fullName>
    </alternativeName>
</protein>
<dbReference type="GO" id="GO:0005737">
    <property type="term" value="C:cytoplasm"/>
    <property type="evidence" value="ECO:0007669"/>
    <property type="project" value="InterPro"/>
</dbReference>
<dbReference type="NCBIfam" id="NF003743">
    <property type="entry name" value="PRK05340.1"/>
    <property type="match status" value="1"/>
</dbReference>
<feature type="binding site" evidence="10">
    <location>
        <position position="56"/>
    </location>
    <ligand>
        <name>Mn(2+)</name>
        <dbReference type="ChEBI" id="CHEBI:29035"/>
        <label>2</label>
    </ligand>
</feature>
<feature type="binding site" evidence="10">
    <location>
        <position position="212"/>
    </location>
    <ligand>
        <name>Mn(2+)</name>
        <dbReference type="ChEBI" id="CHEBI:29035"/>
        <label>1</label>
    </ligand>
</feature>
<reference evidence="13" key="1">
    <citation type="submission" date="2016-08" db="EMBL/GenBank/DDBJ databases">
        <authorList>
            <person name="Varghese N."/>
            <person name="Submissions Spin"/>
        </authorList>
    </citation>
    <scope>NUCLEOTIDE SEQUENCE [LARGE SCALE GENOMIC DNA]</scope>
    <source>
        <strain evidence="13">R-53144</strain>
    </source>
</reference>
<keyword evidence="1 10" id="KW-1003">Cell membrane</keyword>
<dbReference type="Pfam" id="PF00149">
    <property type="entry name" value="Metallophos"/>
    <property type="match status" value="1"/>
</dbReference>
<dbReference type="CDD" id="cd07398">
    <property type="entry name" value="MPP_YbbF-LpxH"/>
    <property type="match status" value="1"/>
</dbReference>
<evidence type="ECO:0000256" key="10">
    <source>
        <dbReference type="HAMAP-Rule" id="MF_00575"/>
    </source>
</evidence>
<evidence type="ECO:0000256" key="7">
    <source>
        <dbReference type="ARBA" id="ARBA00023098"/>
    </source>
</evidence>
<dbReference type="InterPro" id="IPR043461">
    <property type="entry name" value="LpxH-like"/>
</dbReference>
<dbReference type="AlphaFoldDB" id="A0A1C3ZBU8"/>
<feature type="binding site" evidence="10">
    <location>
        <begin position="94"/>
        <end position="95"/>
    </location>
    <ligand>
        <name>substrate</name>
    </ligand>
</feature>
<feature type="binding site" evidence="10">
    <location>
        <position position="137"/>
    </location>
    <ligand>
        <name>substrate</name>
    </ligand>
</feature>
<dbReference type="EC" id="3.6.1.54" evidence="10"/>
<dbReference type="InterPro" id="IPR004843">
    <property type="entry name" value="Calcineurin-like_PHP"/>
</dbReference>
<comment type="subcellular location">
    <subcellularLocation>
        <location evidence="10">Cell inner membrane</location>
        <topology evidence="10">Peripheral membrane protein</topology>
        <orientation evidence="10">Cytoplasmic side</orientation>
    </subcellularLocation>
</comment>
<name>A0A1C3ZBU8_9GAMM</name>
<comment type="catalytic activity">
    <reaction evidence="10">
        <text>UDP-2-N,3-O-bis[(3R)-3-hydroxytetradecanoyl]-alpha-D-glucosamine + H2O = 2-N,3-O-bis[(3R)-3-hydroxytetradecanoyl]-alpha-D-glucosaminyl 1-phosphate + UMP + 2 H(+)</text>
        <dbReference type="Rhea" id="RHEA:25213"/>
        <dbReference type="ChEBI" id="CHEBI:15377"/>
        <dbReference type="ChEBI" id="CHEBI:15378"/>
        <dbReference type="ChEBI" id="CHEBI:57865"/>
        <dbReference type="ChEBI" id="CHEBI:57957"/>
        <dbReference type="ChEBI" id="CHEBI:78847"/>
        <dbReference type="EC" id="3.6.1.54"/>
    </reaction>
</comment>
<feature type="binding site" evidence="10">
    <location>
        <position position="182"/>
    </location>
    <ligand>
        <name>substrate</name>
    </ligand>
</feature>
<feature type="binding site" evidence="10">
    <location>
        <position position="21"/>
    </location>
    <ligand>
        <name>Mn(2+)</name>
        <dbReference type="ChEBI" id="CHEBI:29035"/>
        <label>1</label>
    </ligand>
</feature>
<dbReference type="HAMAP" id="MF_00575">
    <property type="entry name" value="LpxH"/>
    <property type="match status" value="1"/>
</dbReference>
<keyword evidence="7 10" id="KW-0443">Lipid metabolism</keyword>
<evidence type="ECO:0000256" key="8">
    <source>
        <dbReference type="ARBA" id="ARBA00023136"/>
    </source>
</evidence>
<comment type="similarity">
    <text evidence="10">Belongs to the LpxH family.</text>
</comment>
<dbReference type="Gene3D" id="3.60.21.10">
    <property type="match status" value="1"/>
</dbReference>
<dbReference type="OrthoDB" id="9783283at2"/>
<feature type="binding site" evidence="10">
    <location>
        <position position="94"/>
    </location>
    <ligand>
        <name>Mn(2+)</name>
        <dbReference type="ChEBI" id="CHEBI:29035"/>
        <label>2</label>
    </ligand>
</feature>
<sequence>MLLLRVLRLNNPVRYFIADIHLADNEPASGYSDITAGFLSFLNALPDSCELYILGDLFDYWVGDDIKTDLHYQVAQALQALSKRNIKKYFVHGNRDFLLSKKYAQQCDMTLLPEVNCLPNQEKNIVFLHGDLLCTDDLQYQKFRKVMHNTWLQKLFLFLPLFIRLKIATKLRKKSSQQNQIKSESIMDVNQQAVVDILMAYNADIMIHGHTHKPATHHFEINRSPVTRLVLGAWHDGVTYVKQAQNSAIFELYNHSFK</sequence>
<evidence type="ECO:0000256" key="5">
    <source>
        <dbReference type="ARBA" id="ARBA00022723"/>
    </source>
</evidence>
<organism evidence="12 13">
    <name type="scientific">Gilliamella intestini</name>
    <dbReference type="NCBI Taxonomy" id="1798183"/>
    <lineage>
        <taxon>Bacteria</taxon>
        <taxon>Pseudomonadati</taxon>
        <taxon>Pseudomonadota</taxon>
        <taxon>Gammaproteobacteria</taxon>
        <taxon>Orbales</taxon>
        <taxon>Orbaceae</taxon>
        <taxon>Gilliamella</taxon>
    </lineage>
</organism>
<evidence type="ECO:0000256" key="1">
    <source>
        <dbReference type="ARBA" id="ARBA00022475"/>
    </source>
</evidence>
<dbReference type="SUPFAM" id="SSF56300">
    <property type="entry name" value="Metallo-dependent phosphatases"/>
    <property type="match status" value="1"/>
</dbReference>
<comment type="pathway">
    <text evidence="10">Glycolipid biosynthesis; lipid IV(A) biosynthesis; lipid IV(A) from (3R)-3-hydroxytetradecanoyl-[acyl-carrier-protein] and UDP-N-acetyl-alpha-D-glucosamine: step 4/6.</text>
</comment>
<keyword evidence="4 10" id="KW-0441">Lipid A biosynthesis</keyword>
<evidence type="ECO:0000256" key="9">
    <source>
        <dbReference type="ARBA" id="ARBA00023211"/>
    </source>
</evidence>
<keyword evidence="3 10" id="KW-0997">Cell inner membrane</keyword>
<keyword evidence="13" id="KW-1185">Reference proteome</keyword>
<dbReference type="EMBL" id="FMBA01000004">
    <property type="protein sequence ID" value="SCB79732.1"/>
    <property type="molecule type" value="Genomic_DNA"/>
</dbReference>
<feature type="binding site" evidence="10">
    <location>
        <position position="210"/>
    </location>
    <ligand>
        <name>Mn(2+)</name>
        <dbReference type="ChEBI" id="CHEBI:29035"/>
        <label>2</label>
    </ligand>
</feature>
<evidence type="ECO:0000259" key="11">
    <source>
        <dbReference type="Pfam" id="PF00149"/>
    </source>
</evidence>
<feature type="binding site" evidence="10">
    <location>
        <position position="179"/>
    </location>
    <ligand>
        <name>substrate</name>
    </ligand>
</feature>
<feature type="binding site" evidence="10">
    <location>
        <position position="129"/>
    </location>
    <ligand>
        <name>Mn(2+)</name>
        <dbReference type="ChEBI" id="CHEBI:29035"/>
        <label>2</label>
    </ligand>
</feature>
<evidence type="ECO:0000256" key="6">
    <source>
        <dbReference type="ARBA" id="ARBA00022801"/>
    </source>
</evidence>
<keyword evidence="5 10" id="KW-0479">Metal-binding</keyword>
<dbReference type="PANTHER" id="PTHR34990:SF1">
    <property type="entry name" value="UDP-2,3-DIACYLGLUCOSAMINE HYDROLASE"/>
    <property type="match status" value="1"/>
</dbReference>
<proteinExistence type="inferred from homology"/>
<comment type="cofactor">
    <cofactor evidence="10">
        <name>Mn(2+)</name>
        <dbReference type="ChEBI" id="CHEBI:29035"/>
    </cofactor>
    <text evidence="10">Binds 2 Mn(2+) ions per subunit in a binuclear metal center.</text>
</comment>
<dbReference type="Proteomes" id="UP000199698">
    <property type="component" value="Unassembled WGS sequence"/>
</dbReference>
<feature type="binding site" evidence="10">
    <location>
        <position position="210"/>
    </location>
    <ligand>
        <name>substrate</name>
    </ligand>
</feature>
<feature type="domain" description="Calcineurin-like phosphoesterase" evidence="11">
    <location>
        <begin position="16"/>
        <end position="214"/>
    </location>
</feature>
<feature type="binding site" evidence="10">
    <location>
        <position position="175"/>
    </location>
    <ligand>
        <name>substrate</name>
    </ligand>
</feature>
<feature type="binding site" evidence="10">
    <location>
        <position position="19"/>
    </location>
    <ligand>
        <name>Mn(2+)</name>
        <dbReference type="ChEBI" id="CHEBI:29035"/>
        <label>1</label>
    </ligand>
</feature>
<dbReference type="PANTHER" id="PTHR34990">
    <property type="entry name" value="UDP-2,3-DIACYLGLUCOSAMINE HYDROLASE-RELATED"/>
    <property type="match status" value="1"/>
</dbReference>
<dbReference type="UniPathway" id="UPA00359">
    <property type="reaction ID" value="UER00480"/>
</dbReference>
<evidence type="ECO:0000313" key="12">
    <source>
        <dbReference type="EMBL" id="SCB79732.1"/>
    </source>
</evidence>
<accession>A0A1C3ZBU8</accession>
<gene>
    <name evidence="10" type="primary">lpxH</name>
    <name evidence="12" type="ORF">GA0061080_10048</name>
</gene>
<dbReference type="InterPro" id="IPR029052">
    <property type="entry name" value="Metallo-depent_PP-like"/>
</dbReference>
<evidence type="ECO:0000256" key="2">
    <source>
        <dbReference type="ARBA" id="ARBA00022516"/>
    </source>
</evidence>
<keyword evidence="9 10" id="KW-0464">Manganese</keyword>
<dbReference type="NCBIfam" id="TIGR01854">
    <property type="entry name" value="lipid_A_lpxH"/>
    <property type="match status" value="1"/>
</dbReference>
<comment type="function">
    <text evidence="10">Hydrolyzes the pyrophosphate bond of UDP-2,3-diacylglucosamine to yield 2,3-diacylglucosamine 1-phosphate (lipid X) and UMP by catalyzing the attack of water at the alpha-P atom. Involved in the biosynthesis of lipid A, a phosphorylated glycolipid that anchors the lipopolysaccharide to the outer membrane of the cell.</text>
</comment>
<evidence type="ECO:0000256" key="3">
    <source>
        <dbReference type="ARBA" id="ARBA00022519"/>
    </source>
</evidence>
<dbReference type="GO" id="GO:0019897">
    <property type="term" value="C:extrinsic component of plasma membrane"/>
    <property type="evidence" value="ECO:0007669"/>
    <property type="project" value="UniProtKB-UniRule"/>
</dbReference>
<keyword evidence="6 10" id="KW-0378">Hydrolase</keyword>